<organism evidence="1 2">
    <name type="scientific">Latilactobacillus curvatus JCM 1096 = DSM 20019</name>
    <dbReference type="NCBI Taxonomy" id="1293592"/>
    <lineage>
        <taxon>Bacteria</taxon>
        <taxon>Bacillati</taxon>
        <taxon>Bacillota</taxon>
        <taxon>Bacilli</taxon>
        <taxon>Lactobacillales</taxon>
        <taxon>Lactobacillaceae</taxon>
        <taxon>Latilactobacillus</taxon>
    </lineage>
</organism>
<dbReference type="EMBL" id="AZDL01000047">
    <property type="protein sequence ID" value="KRK91568.1"/>
    <property type="molecule type" value="Genomic_DNA"/>
</dbReference>
<dbReference type="Proteomes" id="UP000050828">
    <property type="component" value="Unassembled WGS sequence"/>
</dbReference>
<accession>A0AAJ0LE60</accession>
<dbReference type="RefSeq" id="WP_174795736.1">
    <property type="nucleotide sequence ID" value="NZ_AZDL01000047.1"/>
</dbReference>
<reference evidence="1 2" key="1">
    <citation type="journal article" date="2015" name="Genome Announc.">
        <title>Expanding the biotechnology potential of lactobacilli through comparative genomics of 213 strains and associated genera.</title>
        <authorList>
            <person name="Sun Z."/>
            <person name="Harris H.M."/>
            <person name="McCann A."/>
            <person name="Guo C."/>
            <person name="Argimon S."/>
            <person name="Zhang W."/>
            <person name="Yang X."/>
            <person name="Jeffery I.B."/>
            <person name="Cooney J.C."/>
            <person name="Kagawa T.F."/>
            <person name="Liu W."/>
            <person name="Song Y."/>
            <person name="Salvetti E."/>
            <person name="Wrobel A."/>
            <person name="Rasinkangas P."/>
            <person name="Parkhill J."/>
            <person name="Rea M.C."/>
            <person name="O'Sullivan O."/>
            <person name="Ritari J."/>
            <person name="Douillard F.P."/>
            <person name="Paul Ross R."/>
            <person name="Yang R."/>
            <person name="Briner A.E."/>
            <person name="Felis G.E."/>
            <person name="de Vos W.M."/>
            <person name="Barrangou R."/>
            <person name="Klaenhammer T.R."/>
            <person name="Caufield P.W."/>
            <person name="Cui Y."/>
            <person name="Zhang H."/>
            <person name="O'Toole P.W."/>
        </authorList>
    </citation>
    <scope>NUCLEOTIDE SEQUENCE [LARGE SCALE GENOMIC DNA]</scope>
    <source>
        <strain evidence="1 2">DSM 20019</strain>
    </source>
</reference>
<dbReference type="SUPFAM" id="SSF48097">
    <property type="entry name" value="Regulator of G-protein signaling, RGS"/>
    <property type="match status" value="1"/>
</dbReference>
<name>A0AAJ0LE60_LATCU</name>
<proteinExistence type="predicted"/>
<comment type="caution">
    <text evidence="1">The sequence shown here is derived from an EMBL/GenBank/DDBJ whole genome shotgun (WGS) entry which is preliminary data.</text>
</comment>
<protein>
    <submittedName>
        <fullName evidence="1">SIR2 family protein</fullName>
    </submittedName>
</protein>
<evidence type="ECO:0000313" key="1">
    <source>
        <dbReference type="EMBL" id="KRK91568.1"/>
    </source>
</evidence>
<sequence length="90" mass="10156">MPMIQKQQAKFNAFVQKYRSQNVVILELGIGANNQLIKALLMQLVAQSLSYRYITLNLPHEINIPAAIEQRSIGLAGSIDDNFKELLKND</sequence>
<gene>
    <name evidence="1" type="ORF">FC08_GL001194</name>
</gene>
<dbReference type="GeneID" id="49610969"/>
<dbReference type="AlphaFoldDB" id="A0AAJ0LE60"/>
<dbReference type="InterPro" id="IPR036305">
    <property type="entry name" value="RGS_sf"/>
</dbReference>
<evidence type="ECO:0000313" key="2">
    <source>
        <dbReference type="Proteomes" id="UP000050828"/>
    </source>
</evidence>